<accession>A0A255YYT5</accession>
<dbReference type="AlphaFoldDB" id="A0A255YYT5"/>
<sequence length="67" mass="7230">MSSKPDSRRCAYCHAAPVAQAFRPFCSAGCRARDLNAWLSDRYVIPGGSDDDELSASSPLDKHDEAG</sequence>
<feature type="binding site" evidence="1">
    <location>
        <position position="13"/>
    </location>
    <ligand>
        <name>Zn(2+)</name>
        <dbReference type="ChEBI" id="CHEBI:29105"/>
    </ligand>
</feature>
<evidence type="ECO:0000256" key="2">
    <source>
        <dbReference type="SAM" id="MobiDB-lite"/>
    </source>
</evidence>
<feature type="binding site" evidence="1">
    <location>
        <position position="30"/>
    </location>
    <ligand>
        <name>Zn(2+)</name>
        <dbReference type="ChEBI" id="CHEBI:29105"/>
    </ligand>
</feature>
<comment type="function">
    <text evidence="1">Inhibits all the catalytic activities of DNA gyrase by preventing its interaction with DNA. Acts by binding directly to the C-terminal domain of GyrB, which probably disrupts DNA binding by the gyrase.</text>
</comment>
<comment type="similarity">
    <text evidence="1">Belongs to the DNA gyrase inhibitor YacG family.</text>
</comment>
<dbReference type="InterPro" id="IPR013088">
    <property type="entry name" value="Znf_NHR/GATA"/>
</dbReference>
<feature type="region of interest" description="Disordered" evidence="2">
    <location>
        <begin position="48"/>
        <end position="67"/>
    </location>
</feature>
<comment type="cofactor">
    <cofactor evidence="1">
        <name>Zn(2+)</name>
        <dbReference type="ChEBI" id="CHEBI:29105"/>
    </cofactor>
    <text evidence="1">Binds 1 zinc ion.</text>
</comment>
<keyword evidence="1" id="KW-0862">Zinc</keyword>
<dbReference type="SUPFAM" id="SSF57716">
    <property type="entry name" value="Glucocorticoid receptor-like (DNA-binding domain)"/>
    <property type="match status" value="1"/>
</dbReference>
<dbReference type="GO" id="GO:0008657">
    <property type="term" value="F:DNA topoisomerase type II (double strand cut, ATP-hydrolyzing) inhibitor activity"/>
    <property type="evidence" value="ECO:0007669"/>
    <property type="project" value="UniProtKB-UniRule"/>
</dbReference>
<dbReference type="GO" id="GO:0006355">
    <property type="term" value="P:regulation of DNA-templated transcription"/>
    <property type="evidence" value="ECO:0007669"/>
    <property type="project" value="InterPro"/>
</dbReference>
<dbReference type="InterPro" id="IPR005584">
    <property type="entry name" value="DNA_gyrase_inhibitor_YacG"/>
</dbReference>
<dbReference type="Gene3D" id="3.30.50.10">
    <property type="entry name" value="Erythroid Transcription Factor GATA-1, subunit A"/>
    <property type="match status" value="1"/>
</dbReference>
<evidence type="ECO:0000256" key="1">
    <source>
        <dbReference type="HAMAP-Rule" id="MF_00649"/>
    </source>
</evidence>
<feature type="binding site" evidence="1">
    <location>
        <position position="10"/>
    </location>
    <ligand>
        <name>Zn(2+)</name>
        <dbReference type="ChEBI" id="CHEBI:29105"/>
    </ligand>
</feature>
<feature type="binding site" evidence="1">
    <location>
        <position position="26"/>
    </location>
    <ligand>
        <name>Zn(2+)</name>
        <dbReference type="ChEBI" id="CHEBI:29105"/>
    </ligand>
</feature>
<dbReference type="GO" id="GO:0008270">
    <property type="term" value="F:zinc ion binding"/>
    <property type="evidence" value="ECO:0007669"/>
    <property type="project" value="UniProtKB-UniRule"/>
</dbReference>
<keyword evidence="4" id="KW-1185">Reference proteome</keyword>
<dbReference type="EMBL" id="NOXT01000069">
    <property type="protein sequence ID" value="OYQ34396.1"/>
    <property type="molecule type" value="Genomic_DNA"/>
</dbReference>
<gene>
    <name evidence="1" type="primary">yacG</name>
    <name evidence="3" type="ORF">CHU93_02390</name>
</gene>
<keyword evidence="1" id="KW-0479">Metal-binding</keyword>
<reference evidence="3 4" key="1">
    <citation type="submission" date="2017-07" db="EMBL/GenBank/DDBJ databases">
        <title>Sandarakinorhabdus cyanobacteriorum sp. nov., a novel bacterium isolated from cyanobacterial aggregates in a eutrophic lake.</title>
        <authorList>
            <person name="Cai H."/>
        </authorList>
    </citation>
    <scope>NUCLEOTIDE SEQUENCE [LARGE SCALE GENOMIC DNA]</scope>
    <source>
        <strain evidence="3 4">TH057</strain>
    </source>
</reference>
<protein>
    <recommendedName>
        <fullName evidence="1">DNA gyrase inhibitor YacG</fullName>
    </recommendedName>
</protein>
<evidence type="ECO:0000313" key="4">
    <source>
        <dbReference type="Proteomes" id="UP000216991"/>
    </source>
</evidence>
<proteinExistence type="inferred from homology"/>
<dbReference type="Proteomes" id="UP000216991">
    <property type="component" value="Unassembled WGS sequence"/>
</dbReference>
<comment type="caution">
    <text evidence="3">The sequence shown here is derived from an EMBL/GenBank/DDBJ whole genome shotgun (WGS) entry which is preliminary data.</text>
</comment>
<dbReference type="RefSeq" id="WP_094472596.1">
    <property type="nucleotide sequence ID" value="NZ_NOXT01000069.1"/>
</dbReference>
<organism evidence="3 4">
    <name type="scientific">Sandarakinorhabdus cyanobacteriorum</name>
    <dbReference type="NCBI Taxonomy" id="1981098"/>
    <lineage>
        <taxon>Bacteria</taxon>
        <taxon>Pseudomonadati</taxon>
        <taxon>Pseudomonadota</taxon>
        <taxon>Alphaproteobacteria</taxon>
        <taxon>Sphingomonadales</taxon>
        <taxon>Sphingosinicellaceae</taxon>
        <taxon>Sandarakinorhabdus</taxon>
    </lineage>
</organism>
<dbReference type="Pfam" id="PF03884">
    <property type="entry name" value="YacG"/>
    <property type="match status" value="1"/>
</dbReference>
<evidence type="ECO:0000313" key="3">
    <source>
        <dbReference type="EMBL" id="OYQ34396.1"/>
    </source>
</evidence>
<name>A0A255YYT5_9SPHN</name>
<comment type="subunit">
    <text evidence="1">Interacts with GyrB.</text>
</comment>
<dbReference type="HAMAP" id="MF_00649">
    <property type="entry name" value="DNA_gyrase_inhibitor_YacG"/>
    <property type="match status" value="1"/>
</dbReference>
<dbReference type="OrthoDB" id="9809663at2"/>